<dbReference type="CDD" id="cd04301">
    <property type="entry name" value="NAT_SF"/>
    <property type="match status" value="1"/>
</dbReference>
<dbReference type="EMBL" id="SOBG01000004">
    <property type="protein sequence ID" value="TDT70633.1"/>
    <property type="molecule type" value="Genomic_DNA"/>
</dbReference>
<accession>A0AA46DYU2</accession>
<protein>
    <submittedName>
        <fullName evidence="2">Acetyltransferase (GNAT) family protein</fullName>
    </submittedName>
</protein>
<evidence type="ECO:0000259" key="1">
    <source>
        <dbReference type="PROSITE" id="PS51186"/>
    </source>
</evidence>
<keyword evidence="3" id="KW-1185">Reference proteome</keyword>
<dbReference type="InterPro" id="IPR016181">
    <property type="entry name" value="Acyl_CoA_acyltransferase"/>
</dbReference>
<evidence type="ECO:0000313" key="3">
    <source>
        <dbReference type="Proteomes" id="UP000294678"/>
    </source>
</evidence>
<dbReference type="InterPro" id="IPR000182">
    <property type="entry name" value="GNAT_dom"/>
</dbReference>
<dbReference type="SUPFAM" id="SSF55729">
    <property type="entry name" value="Acyl-CoA N-acyltransferases (Nat)"/>
    <property type="match status" value="1"/>
</dbReference>
<dbReference type="InterPro" id="IPR053144">
    <property type="entry name" value="Acetyltransferase_Butenolide"/>
</dbReference>
<dbReference type="Pfam" id="PF00583">
    <property type="entry name" value="Acetyltransf_1"/>
    <property type="match status" value="1"/>
</dbReference>
<dbReference type="AlphaFoldDB" id="A0AA46DYU2"/>
<proteinExistence type="predicted"/>
<dbReference type="Gene3D" id="3.40.630.30">
    <property type="match status" value="1"/>
</dbReference>
<comment type="caution">
    <text evidence="2">The sequence shown here is derived from an EMBL/GenBank/DDBJ whole genome shotgun (WGS) entry which is preliminary data.</text>
</comment>
<sequence length="144" mass="17143">MQKYYEVKKDNFLVTTDPNKINIQSVYDHLSNAHWANKRSKELIEKSFKNSLCFSLLDNDKHIGIARVVTDYATFAYLCDVYIDEAYRGQKLGEFLIKSVVEYKELKNLRRFLLYTTNAKEFYKKFGFHELINKNNFLEIFNDV</sequence>
<evidence type="ECO:0000313" key="2">
    <source>
        <dbReference type="EMBL" id="TDT70633.1"/>
    </source>
</evidence>
<gene>
    <name evidence="2" type="ORF">EV215_1186</name>
</gene>
<dbReference type="PANTHER" id="PTHR43233:SF1">
    <property type="entry name" value="FAMILY N-ACETYLTRANSFERASE, PUTATIVE (AFU_ORTHOLOGUE AFUA_6G03350)-RELATED"/>
    <property type="match status" value="1"/>
</dbReference>
<dbReference type="RefSeq" id="WP_134113067.1">
    <property type="nucleotide sequence ID" value="NZ_SOBG01000004.1"/>
</dbReference>
<dbReference type="PROSITE" id="PS51186">
    <property type="entry name" value="GNAT"/>
    <property type="match status" value="1"/>
</dbReference>
<organism evidence="2 3">
    <name type="scientific">Hypnocyclicus thermotrophus</name>
    <dbReference type="NCBI Taxonomy" id="1627895"/>
    <lineage>
        <taxon>Bacteria</taxon>
        <taxon>Fusobacteriati</taxon>
        <taxon>Fusobacteriota</taxon>
        <taxon>Fusobacteriia</taxon>
        <taxon>Fusobacteriales</taxon>
        <taxon>Fusobacteriaceae</taxon>
        <taxon>Hypnocyclicus</taxon>
    </lineage>
</organism>
<dbReference type="GO" id="GO:0016747">
    <property type="term" value="F:acyltransferase activity, transferring groups other than amino-acyl groups"/>
    <property type="evidence" value="ECO:0007669"/>
    <property type="project" value="InterPro"/>
</dbReference>
<name>A0AA46DYU2_9FUSO</name>
<dbReference type="PANTHER" id="PTHR43233">
    <property type="entry name" value="FAMILY N-ACETYLTRANSFERASE, PUTATIVE (AFU_ORTHOLOGUE AFUA_6G03350)-RELATED"/>
    <property type="match status" value="1"/>
</dbReference>
<dbReference type="Proteomes" id="UP000294678">
    <property type="component" value="Unassembled WGS sequence"/>
</dbReference>
<feature type="domain" description="N-acetyltransferase" evidence="1">
    <location>
        <begin position="13"/>
        <end position="144"/>
    </location>
</feature>
<reference evidence="2 3" key="1">
    <citation type="submission" date="2019-03" db="EMBL/GenBank/DDBJ databases">
        <title>Genomic Encyclopedia of Type Strains, Phase IV (KMG-IV): sequencing the most valuable type-strain genomes for metagenomic binning, comparative biology and taxonomic classification.</title>
        <authorList>
            <person name="Goeker M."/>
        </authorList>
    </citation>
    <scope>NUCLEOTIDE SEQUENCE [LARGE SCALE GENOMIC DNA]</scope>
    <source>
        <strain evidence="2 3">DSM 100055</strain>
    </source>
</reference>